<protein>
    <recommendedName>
        <fullName evidence="1">HTH-like domain-containing protein</fullName>
    </recommendedName>
</protein>
<evidence type="ECO:0000259" key="1">
    <source>
        <dbReference type="Pfam" id="PF13276"/>
    </source>
</evidence>
<feature type="domain" description="HTH-like" evidence="1">
    <location>
        <begin position="36"/>
        <end position="74"/>
    </location>
</feature>
<proteinExistence type="predicted"/>
<reference evidence="2 3" key="1">
    <citation type="journal article" date="2021" name="Int. J. Syst. Evol. Microbiol.">
        <title>Reticulibacter mediterranei gen. nov., sp. nov., within the new family Reticulibacteraceae fam. nov., and Ktedonospora formicarum gen. nov., sp. nov., Ktedonobacter robiniae sp. nov., Dictyobacter formicarum sp. nov. and Dictyobacter arantiisoli sp. nov., belonging to the class Ktedonobacteria.</title>
        <authorList>
            <person name="Yabe S."/>
            <person name="Zheng Y."/>
            <person name="Wang C.M."/>
            <person name="Sakai Y."/>
            <person name="Abe K."/>
            <person name="Yokota A."/>
            <person name="Donadio S."/>
            <person name="Cavaletti L."/>
            <person name="Monciardini P."/>
        </authorList>
    </citation>
    <scope>NUCLEOTIDE SEQUENCE [LARGE SCALE GENOMIC DNA]</scope>
    <source>
        <strain evidence="2 3">SOSP1-30</strain>
    </source>
</reference>
<dbReference type="InterPro" id="IPR050900">
    <property type="entry name" value="Transposase_IS3/IS150/IS904"/>
</dbReference>
<keyword evidence="3" id="KW-1185">Reference proteome</keyword>
<evidence type="ECO:0000313" key="2">
    <source>
        <dbReference type="EMBL" id="GHO58673.1"/>
    </source>
</evidence>
<dbReference type="EMBL" id="BNJG01000003">
    <property type="protein sequence ID" value="GHO58673.1"/>
    <property type="molecule type" value="Genomic_DNA"/>
</dbReference>
<dbReference type="Pfam" id="PF13276">
    <property type="entry name" value="HTH_21"/>
    <property type="match status" value="1"/>
</dbReference>
<evidence type="ECO:0000313" key="3">
    <source>
        <dbReference type="Proteomes" id="UP000654345"/>
    </source>
</evidence>
<gene>
    <name evidence="2" type="ORF">KSB_71480</name>
</gene>
<comment type="caution">
    <text evidence="2">The sequence shown here is derived from an EMBL/GenBank/DDBJ whole genome shotgun (WGS) entry which is preliminary data.</text>
</comment>
<organism evidence="2 3">
    <name type="scientific">Ktedonobacter robiniae</name>
    <dbReference type="NCBI Taxonomy" id="2778365"/>
    <lineage>
        <taxon>Bacteria</taxon>
        <taxon>Bacillati</taxon>
        <taxon>Chloroflexota</taxon>
        <taxon>Ktedonobacteria</taxon>
        <taxon>Ktedonobacterales</taxon>
        <taxon>Ktedonobacteraceae</taxon>
        <taxon>Ktedonobacter</taxon>
    </lineage>
</organism>
<sequence length="75" mass="8669">MQNTYSIMLLCNVLDVSESGYYAGKTRQVSQHCREDARLAAQIHHIFLEHRQVYGSPPIYAALKERGVQTSRKRF</sequence>
<dbReference type="Proteomes" id="UP000654345">
    <property type="component" value="Unassembled WGS sequence"/>
</dbReference>
<dbReference type="PANTHER" id="PTHR46889">
    <property type="entry name" value="TRANSPOSASE INSF FOR INSERTION SEQUENCE IS3B-RELATED"/>
    <property type="match status" value="1"/>
</dbReference>
<dbReference type="PANTHER" id="PTHR46889:SF7">
    <property type="entry name" value="TRANSPOSASE FOR INSERTION SEQUENCE ELEMENT IS904"/>
    <property type="match status" value="1"/>
</dbReference>
<name>A0ABQ3V127_9CHLR</name>
<accession>A0ABQ3V127</accession>
<dbReference type="InterPro" id="IPR025948">
    <property type="entry name" value="HTH-like_dom"/>
</dbReference>